<dbReference type="PANTHER" id="PTHR34566">
    <property type="entry name" value="ALTERED INHERITANCE OF MITOCHONDRIA PROTEIN"/>
    <property type="match status" value="1"/>
</dbReference>
<evidence type="ECO:0000259" key="2">
    <source>
        <dbReference type="Pfam" id="PF26631"/>
    </source>
</evidence>
<feature type="compositionally biased region" description="Basic and acidic residues" evidence="1">
    <location>
        <begin position="1"/>
        <end position="21"/>
    </location>
</feature>
<dbReference type="PANTHER" id="PTHR34566:SF2">
    <property type="entry name" value="ALTERED INHERITANCE OF MITOCHONDRIA PROTEIN"/>
    <property type="match status" value="1"/>
</dbReference>
<evidence type="ECO:0000313" key="3">
    <source>
        <dbReference type="EMBL" id="GKV41516.1"/>
    </source>
</evidence>
<feature type="compositionally biased region" description="Low complexity" evidence="1">
    <location>
        <begin position="123"/>
        <end position="139"/>
    </location>
</feature>
<dbReference type="Proteomes" id="UP001054252">
    <property type="component" value="Unassembled WGS sequence"/>
</dbReference>
<dbReference type="AlphaFoldDB" id="A0AAV5LXY0"/>
<dbReference type="EMBL" id="BPVZ01000150">
    <property type="protein sequence ID" value="GKV41516.1"/>
    <property type="molecule type" value="Genomic_DNA"/>
</dbReference>
<reference evidence="3 4" key="1">
    <citation type="journal article" date="2021" name="Commun. Biol.">
        <title>The genome of Shorea leprosula (Dipterocarpaceae) highlights the ecological relevance of drought in aseasonal tropical rainforests.</title>
        <authorList>
            <person name="Ng K.K.S."/>
            <person name="Kobayashi M.J."/>
            <person name="Fawcett J.A."/>
            <person name="Hatakeyama M."/>
            <person name="Paape T."/>
            <person name="Ng C.H."/>
            <person name="Ang C.C."/>
            <person name="Tnah L.H."/>
            <person name="Lee C.T."/>
            <person name="Nishiyama T."/>
            <person name="Sese J."/>
            <person name="O'Brien M.J."/>
            <person name="Copetti D."/>
            <person name="Mohd Noor M.I."/>
            <person name="Ong R.C."/>
            <person name="Putra M."/>
            <person name="Sireger I.Z."/>
            <person name="Indrioko S."/>
            <person name="Kosugi Y."/>
            <person name="Izuno A."/>
            <person name="Isagi Y."/>
            <person name="Lee S.L."/>
            <person name="Shimizu K.K."/>
        </authorList>
    </citation>
    <scope>NUCLEOTIDE SEQUENCE [LARGE SCALE GENOMIC DNA]</scope>
    <source>
        <strain evidence="3">214</strain>
    </source>
</reference>
<protein>
    <recommendedName>
        <fullName evidence="2">DUF8204 domain-containing protein</fullName>
    </recommendedName>
</protein>
<proteinExistence type="predicted"/>
<dbReference type="Pfam" id="PF26631">
    <property type="entry name" value="DUF8204"/>
    <property type="match status" value="1"/>
</dbReference>
<dbReference type="InterPro" id="IPR058517">
    <property type="entry name" value="DUF8204"/>
</dbReference>
<evidence type="ECO:0000313" key="4">
    <source>
        <dbReference type="Proteomes" id="UP001054252"/>
    </source>
</evidence>
<gene>
    <name evidence="3" type="ORF">SLEP1_g49034</name>
</gene>
<evidence type="ECO:0000256" key="1">
    <source>
        <dbReference type="SAM" id="MobiDB-lite"/>
    </source>
</evidence>
<name>A0AAV5LXY0_9ROSI</name>
<feature type="region of interest" description="Disordered" evidence="1">
    <location>
        <begin position="121"/>
        <end position="163"/>
    </location>
</feature>
<comment type="caution">
    <text evidence="3">The sequence shown here is derived from an EMBL/GenBank/DDBJ whole genome shotgun (WGS) entry which is preliminary data.</text>
</comment>
<keyword evidence="4" id="KW-1185">Reference proteome</keyword>
<sequence length="211" mass="23218">METFGGEKRGEGKQKGRETKGGPKGRSCKGYLYYYSSTLKSNNRKPRCIGIPRSLPHVPRYVVEQSENETSKERRALVDFYYACAGHSVYAIRTEASDDKAATMTQMPACVGLELTVDRRASSTDSASTPAPTPASVPANAHNRQDCKNCPPQSHKPAQPVGSDFLSRFTRNANLVASGVARNIRVRKREGGCFSHRVTFLDDRAESALFI</sequence>
<organism evidence="3 4">
    <name type="scientific">Rubroshorea leprosula</name>
    <dbReference type="NCBI Taxonomy" id="152421"/>
    <lineage>
        <taxon>Eukaryota</taxon>
        <taxon>Viridiplantae</taxon>
        <taxon>Streptophyta</taxon>
        <taxon>Embryophyta</taxon>
        <taxon>Tracheophyta</taxon>
        <taxon>Spermatophyta</taxon>
        <taxon>Magnoliopsida</taxon>
        <taxon>eudicotyledons</taxon>
        <taxon>Gunneridae</taxon>
        <taxon>Pentapetalae</taxon>
        <taxon>rosids</taxon>
        <taxon>malvids</taxon>
        <taxon>Malvales</taxon>
        <taxon>Dipterocarpaceae</taxon>
        <taxon>Rubroshorea</taxon>
    </lineage>
</organism>
<accession>A0AAV5LXY0</accession>
<feature type="region of interest" description="Disordered" evidence="1">
    <location>
        <begin position="1"/>
        <end position="26"/>
    </location>
</feature>
<feature type="domain" description="DUF8204" evidence="2">
    <location>
        <begin position="24"/>
        <end position="115"/>
    </location>
</feature>